<dbReference type="InterPro" id="IPR036291">
    <property type="entry name" value="NAD(P)-bd_dom_sf"/>
</dbReference>
<evidence type="ECO:0000313" key="3">
    <source>
        <dbReference type="Proteomes" id="UP000621500"/>
    </source>
</evidence>
<dbReference type="PANTHER" id="PTHR43313:SF1">
    <property type="entry name" value="3BETA-HYDROXYSTEROID DEHYDROGENASE DHS-16"/>
    <property type="match status" value="1"/>
</dbReference>
<accession>A0ABQ4EFW5</accession>
<dbReference type="SUPFAM" id="SSF51735">
    <property type="entry name" value="NAD(P)-binding Rossmann-fold domains"/>
    <property type="match status" value="1"/>
</dbReference>
<comment type="similarity">
    <text evidence="1">Belongs to the short-chain dehydrogenases/reductases (SDR) family.</text>
</comment>
<dbReference type="Proteomes" id="UP000621500">
    <property type="component" value="Unassembled WGS sequence"/>
</dbReference>
<organism evidence="2 3">
    <name type="scientific">Plantactinospora mayteni</name>
    <dbReference type="NCBI Taxonomy" id="566021"/>
    <lineage>
        <taxon>Bacteria</taxon>
        <taxon>Bacillati</taxon>
        <taxon>Actinomycetota</taxon>
        <taxon>Actinomycetes</taxon>
        <taxon>Micromonosporales</taxon>
        <taxon>Micromonosporaceae</taxon>
        <taxon>Plantactinospora</taxon>
    </lineage>
</organism>
<dbReference type="InterPro" id="IPR002347">
    <property type="entry name" value="SDR_fam"/>
</dbReference>
<reference evidence="2 3" key="1">
    <citation type="submission" date="2021-01" db="EMBL/GenBank/DDBJ databases">
        <title>Whole genome shotgun sequence of Plantactinospora mayteni NBRC 109088.</title>
        <authorList>
            <person name="Komaki H."/>
            <person name="Tamura T."/>
        </authorList>
    </citation>
    <scope>NUCLEOTIDE SEQUENCE [LARGE SCALE GENOMIC DNA]</scope>
    <source>
        <strain evidence="2 3">NBRC 109088</strain>
    </source>
</reference>
<evidence type="ECO:0000256" key="1">
    <source>
        <dbReference type="RuleBase" id="RU000363"/>
    </source>
</evidence>
<name>A0ABQ4EFW5_9ACTN</name>
<keyword evidence="3" id="KW-1185">Reference proteome</keyword>
<evidence type="ECO:0000313" key="2">
    <source>
        <dbReference type="EMBL" id="GIG93627.1"/>
    </source>
</evidence>
<dbReference type="RefSeq" id="WP_203855308.1">
    <property type="nucleotide sequence ID" value="NZ_BAAAZQ010000003.1"/>
</dbReference>
<sequence>MTDDQCPAVLVTGAGGGIGSAVVRLLAEQGHRVYAGVRDDRGQPPGPVARPSGGAGVRTVVLDVTDPDSVAEAARLVARETRGLRAVVNNAGVIVQGPLELVPAEELHRQFAVNTFGPVYVSQAFLPLLRAGNGRLVNVSAPTARVRMPFLAPISASKAALEALSDSLRIELATWRIPVVLVVPGSTATSIFAKADTAARAALALADPARVALYDGPLAAVADAMARQKLESVDPVARAILQAVRANRPRRRYVVGSGARTMGLLAHLPAGLRDRLVAGALGLRGPAPAAPVSGPAAR</sequence>
<dbReference type="Pfam" id="PF00106">
    <property type="entry name" value="adh_short"/>
    <property type="match status" value="1"/>
</dbReference>
<proteinExistence type="inferred from homology"/>
<comment type="caution">
    <text evidence="2">The sequence shown here is derived from an EMBL/GenBank/DDBJ whole genome shotgun (WGS) entry which is preliminary data.</text>
</comment>
<dbReference type="EMBL" id="BONX01000002">
    <property type="protein sequence ID" value="GIG93627.1"/>
    <property type="molecule type" value="Genomic_DNA"/>
</dbReference>
<dbReference type="PANTHER" id="PTHR43313">
    <property type="entry name" value="SHORT-CHAIN DEHYDROGENASE/REDUCTASE FAMILY 9C"/>
    <property type="match status" value="1"/>
</dbReference>
<gene>
    <name evidence="2" type="ORF">Pma05_02000</name>
</gene>
<dbReference type="PRINTS" id="PR00081">
    <property type="entry name" value="GDHRDH"/>
</dbReference>
<protein>
    <submittedName>
        <fullName evidence="2">Short-chain dehydrogenase/reductase</fullName>
    </submittedName>
</protein>
<dbReference type="PRINTS" id="PR00080">
    <property type="entry name" value="SDRFAMILY"/>
</dbReference>
<dbReference type="Gene3D" id="3.40.50.720">
    <property type="entry name" value="NAD(P)-binding Rossmann-like Domain"/>
    <property type="match status" value="1"/>
</dbReference>